<comment type="subunit">
    <text evidence="4">Monomer.</text>
</comment>
<reference evidence="23 24" key="1">
    <citation type="submission" date="2019-02" db="EMBL/GenBank/DDBJ databases">
        <title>Prokaryotic population dynamics and viral predation in marine succession experiment using metagenomics: the confinement effect.</title>
        <authorList>
            <person name="Haro-Moreno J.M."/>
            <person name="Rodriguez-Valera F."/>
            <person name="Lopez-Perez M."/>
        </authorList>
    </citation>
    <scope>NUCLEOTIDE SEQUENCE [LARGE SCALE GENOMIC DNA]</scope>
    <source>
        <strain evidence="23">MED-G164</strain>
    </source>
</reference>
<dbReference type="NCBIfam" id="NF002211">
    <property type="entry name" value="PRK01103.1"/>
    <property type="match status" value="1"/>
</dbReference>
<dbReference type="FunFam" id="1.10.8.50:FF:000003">
    <property type="entry name" value="Formamidopyrimidine-DNA glycosylase"/>
    <property type="match status" value="1"/>
</dbReference>
<evidence type="ECO:0000256" key="5">
    <source>
        <dbReference type="ARBA" id="ARBA00012024"/>
    </source>
</evidence>
<dbReference type="SUPFAM" id="SSF81624">
    <property type="entry name" value="N-terminal domain of MutM-like DNA repair proteins"/>
    <property type="match status" value="1"/>
</dbReference>
<keyword evidence="15 23" id="KW-0456">Lyase</keyword>
<evidence type="ECO:0000256" key="4">
    <source>
        <dbReference type="ARBA" id="ARBA00011245"/>
    </source>
</evidence>
<dbReference type="Gene3D" id="3.20.190.10">
    <property type="entry name" value="MutM-like, N-terminal"/>
    <property type="match status" value="1"/>
</dbReference>
<evidence type="ECO:0000256" key="19">
    <source>
        <dbReference type="ARBA" id="ARBA00044632"/>
    </source>
</evidence>
<keyword evidence="14" id="KW-0234">DNA repair</keyword>
<dbReference type="SMART" id="SM00898">
    <property type="entry name" value="Fapy_DNA_glyco"/>
    <property type="match status" value="1"/>
</dbReference>
<comment type="catalytic activity">
    <reaction evidence="19">
        <text>2'-deoxyribonucleotide-(2'-deoxyribose 5'-phosphate)-2'-deoxyribonucleotide-DNA = a 3'-end 2'-deoxyribonucleotide-(2,3-dehydro-2,3-deoxyribose 5'-phosphate)-DNA + a 5'-end 5'-phospho-2'-deoxyribonucleoside-DNA + H(+)</text>
        <dbReference type="Rhea" id="RHEA:66592"/>
        <dbReference type="Rhea" id="RHEA-COMP:13180"/>
        <dbReference type="Rhea" id="RHEA-COMP:16897"/>
        <dbReference type="Rhea" id="RHEA-COMP:17067"/>
        <dbReference type="ChEBI" id="CHEBI:15378"/>
        <dbReference type="ChEBI" id="CHEBI:136412"/>
        <dbReference type="ChEBI" id="CHEBI:157695"/>
        <dbReference type="ChEBI" id="CHEBI:167181"/>
        <dbReference type="EC" id="4.2.99.18"/>
    </reaction>
</comment>
<evidence type="ECO:0000256" key="16">
    <source>
        <dbReference type="ARBA" id="ARBA00023268"/>
    </source>
</evidence>
<keyword evidence="10 20" id="KW-0863">Zinc-finger</keyword>
<accession>A0A520N6C2</accession>
<dbReference type="InterPro" id="IPR012319">
    <property type="entry name" value="FPG_cat"/>
</dbReference>
<keyword evidence="8" id="KW-0479">Metal-binding</keyword>
<evidence type="ECO:0000256" key="9">
    <source>
        <dbReference type="ARBA" id="ARBA00022763"/>
    </source>
</evidence>
<dbReference type="GO" id="GO:0006284">
    <property type="term" value="P:base-excision repair"/>
    <property type="evidence" value="ECO:0007669"/>
    <property type="project" value="InterPro"/>
</dbReference>
<organism evidence="23 24">
    <name type="scientific">SAR86 cluster bacterium</name>
    <dbReference type="NCBI Taxonomy" id="2030880"/>
    <lineage>
        <taxon>Bacteria</taxon>
        <taxon>Pseudomonadati</taxon>
        <taxon>Pseudomonadota</taxon>
        <taxon>Gammaproteobacteria</taxon>
        <taxon>SAR86 cluster</taxon>
    </lineage>
</organism>
<dbReference type="InterPro" id="IPR015886">
    <property type="entry name" value="H2TH_FPG"/>
</dbReference>
<evidence type="ECO:0000259" key="21">
    <source>
        <dbReference type="PROSITE" id="PS51066"/>
    </source>
</evidence>
<evidence type="ECO:0000256" key="2">
    <source>
        <dbReference type="ARBA" id="ARBA00001947"/>
    </source>
</evidence>
<dbReference type="PROSITE" id="PS51066">
    <property type="entry name" value="ZF_FPG_2"/>
    <property type="match status" value="1"/>
</dbReference>
<evidence type="ECO:0000256" key="14">
    <source>
        <dbReference type="ARBA" id="ARBA00023204"/>
    </source>
</evidence>
<evidence type="ECO:0000256" key="17">
    <source>
        <dbReference type="ARBA" id="ARBA00023295"/>
    </source>
</evidence>
<dbReference type="AlphaFoldDB" id="A0A520N6C2"/>
<dbReference type="Proteomes" id="UP000315283">
    <property type="component" value="Unassembled WGS sequence"/>
</dbReference>
<dbReference type="InterPro" id="IPR010979">
    <property type="entry name" value="Ribosomal_uS13-like_H2TH"/>
</dbReference>
<dbReference type="Gene3D" id="1.10.8.50">
    <property type="match status" value="1"/>
</dbReference>
<dbReference type="SUPFAM" id="SSF46946">
    <property type="entry name" value="S13-like H2TH domain"/>
    <property type="match status" value="1"/>
</dbReference>
<dbReference type="SMART" id="SM01232">
    <property type="entry name" value="H2TH"/>
    <property type="match status" value="1"/>
</dbReference>
<dbReference type="EMBL" id="SHBJ01000004">
    <property type="protein sequence ID" value="RZO29030.1"/>
    <property type="molecule type" value="Genomic_DNA"/>
</dbReference>
<dbReference type="InterPro" id="IPR035937">
    <property type="entry name" value="FPG_N"/>
</dbReference>
<dbReference type="CDD" id="cd08966">
    <property type="entry name" value="EcFpg-like_N"/>
    <property type="match status" value="1"/>
</dbReference>
<dbReference type="PANTHER" id="PTHR22993">
    <property type="entry name" value="FORMAMIDOPYRIMIDINE-DNA GLYCOSYLASE"/>
    <property type="match status" value="1"/>
</dbReference>
<dbReference type="InterPro" id="IPR000214">
    <property type="entry name" value="Znf_DNA_glyclase/AP_lyase"/>
</dbReference>
<feature type="domain" description="Formamidopyrimidine-DNA glycosylase catalytic" evidence="22">
    <location>
        <begin position="2"/>
        <end position="112"/>
    </location>
</feature>
<dbReference type="PROSITE" id="PS51068">
    <property type="entry name" value="FPG_CAT"/>
    <property type="match status" value="1"/>
</dbReference>
<evidence type="ECO:0000256" key="12">
    <source>
        <dbReference type="ARBA" id="ARBA00022833"/>
    </source>
</evidence>
<evidence type="ECO:0000256" key="3">
    <source>
        <dbReference type="ARBA" id="ARBA00009409"/>
    </source>
</evidence>
<evidence type="ECO:0000256" key="8">
    <source>
        <dbReference type="ARBA" id="ARBA00022723"/>
    </source>
</evidence>
<keyword evidence="13" id="KW-0238">DNA-binding</keyword>
<evidence type="ECO:0000256" key="10">
    <source>
        <dbReference type="ARBA" id="ARBA00022771"/>
    </source>
</evidence>
<evidence type="ECO:0000259" key="22">
    <source>
        <dbReference type="PROSITE" id="PS51068"/>
    </source>
</evidence>
<evidence type="ECO:0000256" key="20">
    <source>
        <dbReference type="PROSITE-ProRule" id="PRU00391"/>
    </source>
</evidence>
<gene>
    <name evidence="23" type="primary">mutM</name>
    <name evidence="23" type="ORF">EVA97_00950</name>
</gene>
<dbReference type="InterPro" id="IPR020629">
    <property type="entry name" value="FPG_Glyclase"/>
</dbReference>
<keyword evidence="17 23" id="KW-0326">Glycosidase</keyword>
<evidence type="ECO:0000256" key="13">
    <source>
        <dbReference type="ARBA" id="ARBA00023125"/>
    </source>
</evidence>
<keyword evidence="11 23" id="KW-0378">Hydrolase</keyword>
<dbReference type="GO" id="GO:0008270">
    <property type="term" value="F:zinc ion binding"/>
    <property type="evidence" value="ECO:0007669"/>
    <property type="project" value="UniProtKB-KW"/>
</dbReference>
<dbReference type="EC" id="4.2.99.18" evidence="6"/>
<evidence type="ECO:0000313" key="24">
    <source>
        <dbReference type="Proteomes" id="UP000315283"/>
    </source>
</evidence>
<evidence type="ECO:0000256" key="7">
    <source>
        <dbReference type="ARBA" id="ARBA00016240"/>
    </source>
</evidence>
<protein>
    <recommendedName>
        <fullName evidence="7">Formamidopyrimidine-DNA glycosylase</fullName>
        <ecNumber evidence="5">3.2.2.23</ecNumber>
        <ecNumber evidence="6">4.2.99.18</ecNumber>
    </recommendedName>
    <alternativeName>
        <fullName evidence="18">DNA-(apurinic or apyrimidinic site) lyase MutM</fullName>
    </alternativeName>
</protein>
<comment type="cofactor">
    <cofactor evidence="2">
        <name>Zn(2+)</name>
        <dbReference type="ChEBI" id="CHEBI:29105"/>
    </cofactor>
</comment>
<evidence type="ECO:0000256" key="11">
    <source>
        <dbReference type="ARBA" id="ARBA00022801"/>
    </source>
</evidence>
<comment type="similarity">
    <text evidence="3">Belongs to the FPG family.</text>
</comment>
<evidence type="ECO:0000256" key="15">
    <source>
        <dbReference type="ARBA" id="ARBA00023239"/>
    </source>
</evidence>
<keyword evidence="12" id="KW-0862">Zinc</keyword>
<evidence type="ECO:0000256" key="18">
    <source>
        <dbReference type="ARBA" id="ARBA00030638"/>
    </source>
</evidence>
<dbReference type="SUPFAM" id="SSF57716">
    <property type="entry name" value="Glucocorticoid receptor-like (DNA-binding domain)"/>
    <property type="match status" value="1"/>
</dbReference>
<dbReference type="GO" id="GO:0034039">
    <property type="term" value="F:8-oxo-7,8-dihydroguanine DNA N-glycosylase activity"/>
    <property type="evidence" value="ECO:0007669"/>
    <property type="project" value="TreeGrafter"/>
</dbReference>
<dbReference type="GO" id="GO:0140078">
    <property type="term" value="F:class I DNA-(apurinic or apyrimidinic site) endonuclease activity"/>
    <property type="evidence" value="ECO:0007669"/>
    <property type="project" value="UniProtKB-EC"/>
</dbReference>
<dbReference type="Pfam" id="PF01149">
    <property type="entry name" value="Fapy_DNA_glyco"/>
    <property type="match status" value="1"/>
</dbReference>
<comment type="caution">
    <text evidence="23">The sequence shown here is derived from an EMBL/GenBank/DDBJ whole genome shotgun (WGS) entry which is preliminary data.</text>
</comment>
<name>A0A520N6C2_9GAMM</name>
<proteinExistence type="inferred from homology"/>
<dbReference type="EC" id="3.2.2.23" evidence="5"/>
<keyword evidence="9" id="KW-0227">DNA damage</keyword>
<comment type="catalytic activity">
    <reaction evidence="1">
        <text>Hydrolysis of DNA containing ring-opened 7-methylguanine residues, releasing 2,6-diamino-4-hydroxy-5-(N-methyl)formamidopyrimidine.</text>
        <dbReference type="EC" id="3.2.2.23"/>
    </reaction>
</comment>
<evidence type="ECO:0000256" key="1">
    <source>
        <dbReference type="ARBA" id="ARBA00001668"/>
    </source>
</evidence>
<keyword evidence="16" id="KW-0511">Multifunctional enzyme</keyword>
<feature type="domain" description="FPG-type" evidence="21">
    <location>
        <begin position="235"/>
        <end position="269"/>
    </location>
</feature>
<evidence type="ECO:0000256" key="6">
    <source>
        <dbReference type="ARBA" id="ARBA00012720"/>
    </source>
</evidence>
<dbReference type="PANTHER" id="PTHR22993:SF9">
    <property type="entry name" value="FORMAMIDOPYRIMIDINE-DNA GLYCOSYLASE"/>
    <property type="match status" value="1"/>
</dbReference>
<dbReference type="Pfam" id="PF06831">
    <property type="entry name" value="H2TH"/>
    <property type="match status" value="1"/>
</dbReference>
<sequence>MPELPEVETTVRAINKFENSTLKKVIIHNRNLRWKVDTKVTSHTKNKLVHKISRRAKYIFIYLDDCCLMIHLGMSGKLRIQNRQDNYFKKHDHAEFIFEDEKIIFNDTRRFGSIHLSKDPANHRLIKDLGIEPLSDSFNKSYLADICKKSNLSIKKLIMDQKNIVGVGNIYASESLFLARINPNRLSRDLSLKDCENLVKSIKKILKYAIKKGGTTLKDFFSADGSEGYFSLELNVYGRDSMQCKNCDNKITKTIIGQRATYLCCSCQS</sequence>
<evidence type="ECO:0000313" key="23">
    <source>
        <dbReference type="EMBL" id="RZO29030.1"/>
    </source>
</evidence>
<dbReference type="GO" id="GO:0003684">
    <property type="term" value="F:damaged DNA binding"/>
    <property type="evidence" value="ECO:0007669"/>
    <property type="project" value="InterPro"/>
</dbReference>
<dbReference type="NCBIfam" id="TIGR00577">
    <property type="entry name" value="fpg"/>
    <property type="match status" value="1"/>
</dbReference>